<proteinExistence type="predicted"/>
<dbReference type="InterPro" id="IPR027417">
    <property type="entry name" value="P-loop_NTPase"/>
</dbReference>
<dbReference type="Pfam" id="PF05673">
    <property type="entry name" value="DUF815"/>
    <property type="match status" value="1"/>
</dbReference>
<dbReference type="InterPro" id="IPR008533">
    <property type="entry name" value="DUF815"/>
</dbReference>
<dbReference type="EMBL" id="SNZR01000013">
    <property type="protein sequence ID" value="TDR89939.1"/>
    <property type="molecule type" value="Genomic_DNA"/>
</dbReference>
<reference evidence="1 2" key="1">
    <citation type="submission" date="2019-03" db="EMBL/GenBank/DDBJ databases">
        <title>Genomic Encyclopedia of Type Strains, Phase IV (KMG-IV): sequencing the most valuable type-strain genomes for metagenomic binning, comparative biology and taxonomic classification.</title>
        <authorList>
            <person name="Goeker M."/>
        </authorList>
    </citation>
    <scope>NUCLEOTIDE SEQUENCE [LARGE SCALE GENOMIC DNA]</scope>
    <source>
        <strain evidence="1 2">DSM 25903</strain>
    </source>
</reference>
<dbReference type="Gene3D" id="3.40.50.300">
    <property type="entry name" value="P-loop containing nucleotide triphosphate hydrolases"/>
    <property type="match status" value="1"/>
</dbReference>
<sequence length="337" mass="37877">MRRRLPKSGALQHRSPSAAITVLPGSQTFPPRPDPLYERGMNAERLMTGLLDPDCRPLLIRIAEALERLAPPASARLAIDAADAFVWHAAERRLAPVPKVNRVEMTLLRGIDRMRDTLVANTERFARGLPANNALLWGARGMGKSSLVKAVHAEVNEGADRPERPLKLIEIHREDIETLPDLMSQLRDDPHRFIIFCDDLSFDADDTSYKSLKAVLEGGIEGRPENVIFYATSNRRHLLPRDMMENERSTAINPGEAVEEKVSLSDRFGLWLGFHKCSQDEYLEMVFGYADRFGLADDKDALRRDSLEWATTRGARSGRTAWQFIQDLAGRQGKVLA</sequence>
<evidence type="ECO:0000313" key="2">
    <source>
        <dbReference type="Proteomes" id="UP000295122"/>
    </source>
</evidence>
<dbReference type="AlphaFoldDB" id="A0A4V3DXT1"/>
<organism evidence="1 2">
    <name type="scientific">Enterovirga rhinocerotis</name>
    <dbReference type="NCBI Taxonomy" id="1339210"/>
    <lineage>
        <taxon>Bacteria</taxon>
        <taxon>Pseudomonadati</taxon>
        <taxon>Pseudomonadota</taxon>
        <taxon>Alphaproteobacteria</taxon>
        <taxon>Hyphomicrobiales</taxon>
        <taxon>Methylobacteriaceae</taxon>
        <taxon>Enterovirga</taxon>
    </lineage>
</organism>
<name>A0A4V3DXT1_9HYPH</name>
<protein>
    <submittedName>
        <fullName evidence="1">Uncharacterized protein</fullName>
    </submittedName>
</protein>
<gene>
    <name evidence="1" type="ORF">EV668_2776</name>
</gene>
<dbReference type="Proteomes" id="UP000295122">
    <property type="component" value="Unassembled WGS sequence"/>
</dbReference>
<keyword evidence="2" id="KW-1185">Reference proteome</keyword>
<dbReference type="PANTHER" id="PTHR42935:SF1">
    <property type="entry name" value="SLR0930 PROTEIN"/>
    <property type="match status" value="1"/>
</dbReference>
<dbReference type="PANTHER" id="PTHR42935">
    <property type="entry name" value="SLR0930 PROTEIN"/>
    <property type="match status" value="1"/>
</dbReference>
<dbReference type="SUPFAM" id="SSF52540">
    <property type="entry name" value="P-loop containing nucleoside triphosphate hydrolases"/>
    <property type="match status" value="1"/>
</dbReference>
<evidence type="ECO:0000313" key="1">
    <source>
        <dbReference type="EMBL" id="TDR89939.1"/>
    </source>
</evidence>
<comment type="caution">
    <text evidence="1">The sequence shown here is derived from an EMBL/GenBank/DDBJ whole genome shotgun (WGS) entry which is preliminary data.</text>
</comment>
<accession>A0A4V3DXT1</accession>